<dbReference type="AlphaFoldDB" id="A0A177CQN6"/>
<accession>A0A177CQN6</accession>
<keyword evidence="3" id="KW-1185">Reference proteome</keyword>
<dbReference type="RefSeq" id="XP_018039633.1">
    <property type="nucleotide sequence ID" value="XM_018177505.1"/>
</dbReference>
<proteinExistence type="predicted"/>
<dbReference type="EMBL" id="KV441549">
    <property type="protein sequence ID" value="OAG09268.1"/>
    <property type="molecule type" value="Genomic_DNA"/>
</dbReference>
<name>A0A177CQN6_9PLEO</name>
<reference evidence="2 3" key="1">
    <citation type="submission" date="2016-05" db="EMBL/GenBank/DDBJ databases">
        <title>Comparative analysis of secretome profiles of manganese(II)-oxidizing ascomycete fungi.</title>
        <authorList>
            <consortium name="DOE Joint Genome Institute"/>
            <person name="Zeiner C.A."/>
            <person name="Purvine S.O."/>
            <person name="Zink E.M."/>
            <person name="Wu S."/>
            <person name="Pasa-Tolic L."/>
            <person name="Chaput D.L."/>
            <person name="Haridas S."/>
            <person name="Grigoriev I.V."/>
            <person name="Santelli C.M."/>
            <person name="Hansel C.M."/>
        </authorList>
    </citation>
    <scope>NUCLEOTIDE SEQUENCE [LARGE SCALE GENOMIC DNA]</scope>
    <source>
        <strain evidence="2 3">AP3s5-JAC2a</strain>
    </source>
</reference>
<keyword evidence="1" id="KW-1133">Transmembrane helix</keyword>
<organism evidence="2 3">
    <name type="scientific">Paraphaeosphaeria sporulosa</name>
    <dbReference type="NCBI Taxonomy" id="1460663"/>
    <lineage>
        <taxon>Eukaryota</taxon>
        <taxon>Fungi</taxon>
        <taxon>Dikarya</taxon>
        <taxon>Ascomycota</taxon>
        <taxon>Pezizomycotina</taxon>
        <taxon>Dothideomycetes</taxon>
        <taxon>Pleosporomycetidae</taxon>
        <taxon>Pleosporales</taxon>
        <taxon>Massarineae</taxon>
        <taxon>Didymosphaeriaceae</taxon>
        <taxon>Paraphaeosphaeria</taxon>
    </lineage>
</organism>
<keyword evidence="1" id="KW-0812">Transmembrane</keyword>
<dbReference type="GeneID" id="28760991"/>
<protein>
    <submittedName>
        <fullName evidence="2">Uncharacterized protein</fullName>
    </submittedName>
</protein>
<feature type="transmembrane region" description="Helical" evidence="1">
    <location>
        <begin position="12"/>
        <end position="32"/>
    </location>
</feature>
<evidence type="ECO:0000313" key="3">
    <source>
        <dbReference type="Proteomes" id="UP000077069"/>
    </source>
</evidence>
<evidence type="ECO:0000313" key="2">
    <source>
        <dbReference type="EMBL" id="OAG09268.1"/>
    </source>
</evidence>
<gene>
    <name evidence="2" type="ORF">CC84DRAFT_1160462</name>
</gene>
<keyword evidence="1" id="KW-0472">Membrane</keyword>
<sequence length="56" mass="6369">MPELQPQIQRLLNLSIACALISTFSIVIRIYCKIRNKGGFHTGCLFKKESSWDADN</sequence>
<evidence type="ECO:0000256" key="1">
    <source>
        <dbReference type="SAM" id="Phobius"/>
    </source>
</evidence>
<dbReference type="InParanoid" id="A0A177CQN6"/>
<dbReference type="Proteomes" id="UP000077069">
    <property type="component" value="Unassembled WGS sequence"/>
</dbReference>